<dbReference type="InterPro" id="IPR043148">
    <property type="entry name" value="TagF_C"/>
</dbReference>
<comment type="caution">
    <text evidence="1">The sequence shown here is derived from an EMBL/GenBank/DDBJ whole genome shotgun (WGS) entry which is preliminary data.</text>
</comment>
<evidence type="ECO:0000313" key="2">
    <source>
        <dbReference type="Proteomes" id="UP000658258"/>
    </source>
</evidence>
<dbReference type="Proteomes" id="UP000658258">
    <property type="component" value="Unassembled WGS sequence"/>
</dbReference>
<dbReference type="EMBL" id="BNAG01000003">
    <property type="protein sequence ID" value="GHE68628.1"/>
    <property type="molecule type" value="Genomic_DNA"/>
</dbReference>
<reference evidence="2" key="1">
    <citation type="journal article" date="2019" name="Int. J. Syst. Evol. Microbiol.">
        <title>The Global Catalogue of Microorganisms (GCM) 10K type strain sequencing project: providing services to taxonomists for standard genome sequencing and annotation.</title>
        <authorList>
            <consortium name="The Broad Institute Genomics Platform"/>
            <consortium name="The Broad Institute Genome Sequencing Center for Infectious Disease"/>
            <person name="Wu L."/>
            <person name="Ma J."/>
        </authorList>
    </citation>
    <scope>NUCLEOTIDE SEQUENCE [LARGE SCALE GENOMIC DNA]</scope>
    <source>
        <strain evidence="2">CGMCC 1.15111</strain>
    </source>
</reference>
<gene>
    <name evidence="1" type="ORF">GCM10011340_25550</name>
</gene>
<proteinExistence type="predicted"/>
<accession>A0ABQ3IC51</accession>
<dbReference type="Gene3D" id="3.40.50.12580">
    <property type="match status" value="1"/>
</dbReference>
<keyword evidence="2" id="KW-1185">Reference proteome</keyword>
<name>A0ABQ3IC51_9BACT</name>
<evidence type="ECO:0000313" key="1">
    <source>
        <dbReference type="EMBL" id="GHE68628.1"/>
    </source>
</evidence>
<organism evidence="1 2">
    <name type="scientific">Roseivirga thermotolerans</name>
    <dbReference type="NCBI Taxonomy" id="1758176"/>
    <lineage>
        <taxon>Bacteria</taxon>
        <taxon>Pseudomonadati</taxon>
        <taxon>Bacteroidota</taxon>
        <taxon>Cytophagia</taxon>
        <taxon>Cytophagales</taxon>
        <taxon>Roseivirgaceae</taxon>
        <taxon>Roseivirga</taxon>
    </lineage>
</organism>
<sequence>MYLYPHANAIYSLDGTVEKKDDPVLISKHDHECFDYLLLNTQCDIGYWRLRVPQNVLKIVGSPAYQSTWTDKVRETASVKISSIKRQSEGKKIVAVFTRPADSEFLDPNDYQYLIRSIIEVFVSKREYFLVFKQHPREDSTYLLNELKEVNNSSYCLSDISPMHLCSEAYCSISFWSSTITDSLAMKCPAVEFFRYHQRGNDKWYPIKGSVKEYKSFYSVLGLCLAASNKQQLEMAIRNLEKNRDKLLSQQMLAMSQVFGNELRLESLPERHEKLATPTFSDWLRVAISTVKSYF</sequence>
<protein>
    <submittedName>
        <fullName evidence="1">Uncharacterized protein</fullName>
    </submittedName>
</protein>